<dbReference type="EMBL" id="AKHW03005461">
    <property type="protein sequence ID" value="KYO26885.1"/>
    <property type="molecule type" value="Genomic_DNA"/>
</dbReference>
<sequence length="108" mass="12278">MTGQQVLGEAPGEDLTLWIECKSGGSSFYVKSAPICRKRRCNCPMTQIIIQVHPIQKTHGVKSQSGTRIFRWVNQHLSNEVNRTTLIYTSSQQSRSMELSCTRLSRKH</sequence>
<dbReference type="Proteomes" id="UP000050525">
    <property type="component" value="Unassembled WGS sequence"/>
</dbReference>
<reference evidence="1 2" key="1">
    <citation type="journal article" date="2012" name="Genome Biol.">
        <title>Sequencing three crocodilian genomes to illuminate the evolution of archosaurs and amniotes.</title>
        <authorList>
            <person name="St John J.A."/>
            <person name="Braun E.L."/>
            <person name="Isberg S.R."/>
            <person name="Miles L.G."/>
            <person name="Chong A.Y."/>
            <person name="Gongora J."/>
            <person name="Dalzell P."/>
            <person name="Moran C."/>
            <person name="Bed'hom B."/>
            <person name="Abzhanov A."/>
            <person name="Burgess S.C."/>
            <person name="Cooksey A.M."/>
            <person name="Castoe T.A."/>
            <person name="Crawford N.G."/>
            <person name="Densmore L.D."/>
            <person name="Drew J.C."/>
            <person name="Edwards S.V."/>
            <person name="Faircloth B.C."/>
            <person name="Fujita M.K."/>
            <person name="Greenwold M.J."/>
            <person name="Hoffmann F.G."/>
            <person name="Howard J.M."/>
            <person name="Iguchi T."/>
            <person name="Janes D.E."/>
            <person name="Khan S.Y."/>
            <person name="Kohno S."/>
            <person name="de Koning A.J."/>
            <person name="Lance S.L."/>
            <person name="McCarthy F.M."/>
            <person name="McCormack J.E."/>
            <person name="Merchant M.E."/>
            <person name="Peterson D.G."/>
            <person name="Pollock D.D."/>
            <person name="Pourmand N."/>
            <person name="Raney B.J."/>
            <person name="Roessler K.A."/>
            <person name="Sanford J.R."/>
            <person name="Sawyer R.H."/>
            <person name="Schmidt C.J."/>
            <person name="Triplett E.W."/>
            <person name="Tuberville T.D."/>
            <person name="Venegas-Anaya M."/>
            <person name="Howard J.T."/>
            <person name="Jarvis E.D."/>
            <person name="Guillette L.J.Jr."/>
            <person name="Glenn T.C."/>
            <person name="Green R.E."/>
            <person name="Ray D.A."/>
        </authorList>
    </citation>
    <scope>NUCLEOTIDE SEQUENCE [LARGE SCALE GENOMIC DNA]</scope>
    <source>
        <strain evidence="1">KSC_2009_1</strain>
    </source>
</reference>
<evidence type="ECO:0000313" key="1">
    <source>
        <dbReference type="EMBL" id="KYO26885.1"/>
    </source>
</evidence>
<evidence type="ECO:0000313" key="2">
    <source>
        <dbReference type="Proteomes" id="UP000050525"/>
    </source>
</evidence>
<gene>
    <name evidence="1" type="ORF">Y1Q_0019317</name>
</gene>
<protein>
    <submittedName>
        <fullName evidence="1">Uncharacterized protein</fullName>
    </submittedName>
</protein>
<proteinExistence type="predicted"/>
<dbReference type="AlphaFoldDB" id="A0A151MQS3"/>
<accession>A0A151MQS3</accession>
<keyword evidence="2" id="KW-1185">Reference proteome</keyword>
<organism evidence="1 2">
    <name type="scientific">Alligator mississippiensis</name>
    <name type="common">American alligator</name>
    <dbReference type="NCBI Taxonomy" id="8496"/>
    <lineage>
        <taxon>Eukaryota</taxon>
        <taxon>Metazoa</taxon>
        <taxon>Chordata</taxon>
        <taxon>Craniata</taxon>
        <taxon>Vertebrata</taxon>
        <taxon>Euteleostomi</taxon>
        <taxon>Archelosauria</taxon>
        <taxon>Archosauria</taxon>
        <taxon>Crocodylia</taxon>
        <taxon>Alligatoridae</taxon>
        <taxon>Alligatorinae</taxon>
        <taxon>Alligator</taxon>
    </lineage>
</organism>
<name>A0A151MQS3_ALLMI</name>
<comment type="caution">
    <text evidence="1">The sequence shown here is derived from an EMBL/GenBank/DDBJ whole genome shotgun (WGS) entry which is preliminary data.</text>
</comment>